<protein>
    <submittedName>
        <fullName evidence="1">Uncharacterized protein</fullName>
    </submittedName>
</protein>
<organism evidence="1">
    <name type="scientific">Arion vulgaris</name>
    <dbReference type="NCBI Taxonomy" id="1028688"/>
    <lineage>
        <taxon>Eukaryota</taxon>
        <taxon>Metazoa</taxon>
        <taxon>Spiralia</taxon>
        <taxon>Lophotrochozoa</taxon>
        <taxon>Mollusca</taxon>
        <taxon>Gastropoda</taxon>
        <taxon>Heterobranchia</taxon>
        <taxon>Euthyneura</taxon>
        <taxon>Panpulmonata</taxon>
        <taxon>Eupulmonata</taxon>
        <taxon>Stylommatophora</taxon>
        <taxon>Helicina</taxon>
        <taxon>Arionoidea</taxon>
        <taxon>Arionidae</taxon>
        <taxon>Arion</taxon>
    </lineage>
</organism>
<sequence>MRMEYNQSQHTIKQRSSIRAKGRLRKRWIDNVKITLNKHRYKTRATGPGIQIKVPTHYT</sequence>
<name>A0A0B7B5B3_9EUPU</name>
<dbReference type="AlphaFoldDB" id="A0A0B7B5B3"/>
<dbReference type="EMBL" id="HACG01041674">
    <property type="protein sequence ID" value="CEK88539.1"/>
    <property type="molecule type" value="Transcribed_RNA"/>
</dbReference>
<evidence type="ECO:0000313" key="1">
    <source>
        <dbReference type="EMBL" id="CEK88539.1"/>
    </source>
</evidence>
<reference evidence="1" key="1">
    <citation type="submission" date="2014-12" db="EMBL/GenBank/DDBJ databases">
        <title>Insight into the proteome of Arion vulgaris.</title>
        <authorList>
            <person name="Aradska J."/>
            <person name="Bulat T."/>
            <person name="Smidak R."/>
            <person name="Sarate P."/>
            <person name="Gangsoo J."/>
            <person name="Sialana F."/>
            <person name="Bilban M."/>
            <person name="Lubec G."/>
        </authorList>
    </citation>
    <scope>NUCLEOTIDE SEQUENCE</scope>
    <source>
        <tissue evidence="1">Skin</tissue>
    </source>
</reference>
<gene>
    <name evidence="1" type="primary">ORF165828</name>
</gene>
<proteinExistence type="predicted"/>
<accession>A0A0B7B5B3</accession>